<sequence length="312" mass="33877">MSATTFSSPVLRAAEALLAQVEPALIRDPAGVIWVSLDFMALLRATAARPDESEALADHALSVLREAAGPGATLLVSAFSFTFPQTGRFDAATTPVQTGAFGGLLLRRYPEARTLNPFYSFLAFGARAEEVLANRSPHSTGPDSIFEWVIDQGTDLVTLGHHYIKSLSSVHHAEELAGVDYRYRKSFPGRVTGQGETIDGTYTFFVRDLDTCGHSSITRAGDAHLRAQGLVDTWLVGTGRRRMLAHRLNLAAAHAILVDDLRRDAPRLVDYLGPGREDRPVVTGPMANTLYLEELATFRDANAPSDQETQAS</sequence>
<dbReference type="Pfam" id="PF02522">
    <property type="entry name" value="Antibiotic_NAT"/>
    <property type="match status" value="1"/>
</dbReference>
<name>A0A5M6IAC2_9PROT</name>
<accession>A0A5M6IAC2</accession>
<dbReference type="AlphaFoldDB" id="A0A5M6IAC2"/>
<evidence type="ECO:0000256" key="2">
    <source>
        <dbReference type="RuleBase" id="RU365031"/>
    </source>
</evidence>
<keyword evidence="2 3" id="KW-0808">Transferase</keyword>
<dbReference type="Proteomes" id="UP000324065">
    <property type="component" value="Unassembled WGS sequence"/>
</dbReference>
<dbReference type="SUPFAM" id="SSF110710">
    <property type="entry name" value="TTHA0583/YokD-like"/>
    <property type="match status" value="1"/>
</dbReference>
<dbReference type="GO" id="GO:0046353">
    <property type="term" value="F:aminoglycoside 3-N-acetyltransferase activity"/>
    <property type="evidence" value="ECO:0007669"/>
    <property type="project" value="UniProtKB-EC"/>
</dbReference>
<dbReference type="EMBL" id="VWPJ01000010">
    <property type="protein sequence ID" value="KAA5605201.1"/>
    <property type="molecule type" value="Genomic_DNA"/>
</dbReference>
<evidence type="ECO:0000256" key="1">
    <source>
        <dbReference type="ARBA" id="ARBA00012882"/>
    </source>
</evidence>
<dbReference type="InterPro" id="IPR003679">
    <property type="entry name" value="Amioglycoside_AcTrfase"/>
</dbReference>
<keyword evidence="2" id="KW-0046">Antibiotic resistance</keyword>
<comment type="caution">
    <text evidence="3">The sequence shown here is derived from an EMBL/GenBank/DDBJ whole genome shotgun (WGS) entry which is preliminary data.</text>
</comment>
<keyword evidence="2" id="KW-0012">Acyltransferase</keyword>
<proteinExistence type="inferred from homology"/>
<dbReference type="InterPro" id="IPR028345">
    <property type="entry name" value="Antibiotic_NAT-like"/>
</dbReference>
<evidence type="ECO:0000313" key="3">
    <source>
        <dbReference type="EMBL" id="KAA5605201.1"/>
    </source>
</evidence>
<dbReference type="EC" id="2.3.1.-" evidence="2"/>
<dbReference type="OrthoDB" id="323926at2"/>
<protein>
    <recommendedName>
        <fullName evidence="1 2">Aminoglycoside N(3)-acetyltransferase</fullName>
        <ecNumber evidence="2">2.3.1.-</ecNumber>
    </recommendedName>
</protein>
<gene>
    <name evidence="3" type="ORF">F1188_11545</name>
</gene>
<keyword evidence="4" id="KW-1185">Reference proteome</keyword>
<dbReference type="GO" id="GO:0046677">
    <property type="term" value="P:response to antibiotic"/>
    <property type="evidence" value="ECO:0007669"/>
    <property type="project" value="UniProtKB-KW"/>
</dbReference>
<comment type="catalytic activity">
    <reaction evidence="2">
        <text>a 2-deoxystreptamine antibiotic + acetyl-CoA = an N(3)-acetyl-2-deoxystreptamine antibiotic + CoA + H(+)</text>
        <dbReference type="Rhea" id="RHEA:12665"/>
        <dbReference type="ChEBI" id="CHEBI:15378"/>
        <dbReference type="ChEBI" id="CHEBI:57287"/>
        <dbReference type="ChEBI" id="CHEBI:57288"/>
        <dbReference type="ChEBI" id="CHEBI:57921"/>
        <dbReference type="ChEBI" id="CHEBI:77452"/>
        <dbReference type="EC" id="2.3.1.81"/>
    </reaction>
</comment>
<evidence type="ECO:0000313" key="4">
    <source>
        <dbReference type="Proteomes" id="UP000324065"/>
    </source>
</evidence>
<organism evidence="3 4">
    <name type="scientific">Roseospira marina</name>
    <dbReference type="NCBI Taxonomy" id="140057"/>
    <lineage>
        <taxon>Bacteria</taxon>
        <taxon>Pseudomonadati</taxon>
        <taxon>Pseudomonadota</taxon>
        <taxon>Alphaproteobacteria</taxon>
        <taxon>Rhodospirillales</taxon>
        <taxon>Rhodospirillaceae</taxon>
        <taxon>Roseospira</taxon>
    </lineage>
</organism>
<comment type="similarity">
    <text evidence="2">Belongs to the antibiotic N-acetyltransferase family.</text>
</comment>
<dbReference type="RefSeq" id="WP_150062581.1">
    <property type="nucleotide sequence ID" value="NZ_JACHII010000008.1"/>
</dbReference>
<reference evidence="3 4" key="1">
    <citation type="submission" date="2019-09" db="EMBL/GenBank/DDBJ databases">
        <title>Genome sequence of Roseospira marina, one of the more divergent members of the non-sulfur purple photosynthetic bacterial family, the Rhodospirillaceae.</title>
        <authorList>
            <person name="Meyer T."/>
            <person name="Kyndt J."/>
        </authorList>
    </citation>
    <scope>NUCLEOTIDE SEQUENCE [LARGE SCALE GENOMIC DNA]</scope>
    <source>
        <strain evidence="3 4">DSM 15113</strain>
    </source>
</reference>